<feature type="domain" description="C2H2-type" evidence="3">
    <location>
        <begin position="1371"/>
        <end position="1406"/>
    </location>
</feature>
<sequence length="1411" mass="154282">MAISRLADKGYGARPILLAPTCKRRTWQEAAKQIVYALEAWRRSEHGAAKHGPIFNVASDGDAIRRAAMFVLCMREEIREGHPLWDALHELFALGLNSRIGKDSLTMDFDYKHLIKRLCTLLCSSEGMLLNNQRVHKALLTVWLERIPDRRWPDTSILSLLEPDDAQDVTRAMKLLLLITDIHTIDASTLDPTEKQEYRALCLLGEMFDALLQPFINRHLSISQQITSLVKFGHILCGLYVQNGRSFCSNQLYSDFQSMVKAAVLVVVKTQNLNGDQNVHLILEGDDVLEALFGRIRMIGGHSPNANLIELQYRCQSAMNLDGTYEVFPAWEPPRRRLAMANARDMDHLRPPDWKGNVRASSCHVVTCWKAGGNAGEATLIKYGVRGKPFAQRFAEPETCLMHPFGGKYPAISNEVDQSMSELSSDSAPADGGLSEQFGDSPSSLFDFDFDQIVAEEEDGYKQSAIAAYFATGTDNHKSHDRDLALVVAKATVIKRRTGLTARSENLPSAPIAEIALPSSVYTVTAQVLSLHPLDTVGSAWVWDGTFVRFSTSAKRKLGGNLAVEGSGPTQSREVTFSVPGGLLKSLDYQQIESHELPDDILGPAFELESTLRDASAWSGIWEVIRKNKDLQSHIPIFHNALGSCPYTVPRSTALPAGLSWSAPAIGAGVALKTNKKPCRICGQLDVKDVDRQKHVGIHILKSRLRVQDDSAKVEMSRSYPCGFCGIMSCPVAIKGGSVDSACPHTYGFRTKEGGEYREKRPCTNVPVKCPLCGETHWKYNFPQHFTDRHPSWASQPEIDATFESKIRVEVAEQLSLGIPEEMVILWPPQPGVAVYIARAERGAFSRTDACRSIQIWRSLQKWDGMRDGPSESRPYSTARETPLIQDPTICYLLPFAPTADRGLPDLVNTQRKRSIPLGHMTVIAVLCNPFDTNTSLAQHSELFPPVGVTNSPFDIGATQPRHDESALISHSHEVPHVNGLSVRPNRQESLWSGDLLPCIPHTVTTGGYQAGENWNVPNGDGHSLTLQESWTDERVAMDLSREIFSDASDSWRFFSSSTVSHHSLQPYTSNTAAVPVSTLSRSSWLPCEGTATSQGRYSDAKTGLPAGLDHGTQVMEGYQSTALDTLITPGSSAADIAGRSIASPNIYGDIQAAEPPGATFPTSAHLLSDNSIVLNSCWDGVYSNNFDCGGQLGEMDGRMPTNASDASFQAILDTIDLSRIDPFAVDGGSDERSGSAHPIAQRRDILSSDVPEGHHLESQATSIHDSAMGNSLIADGGCHIARQTLSSSGPPSVESFATSAILAVDAPEPGPDALGLEIGSSARRAAAARRRGPNASIVASCHCGTTFTGKYSYDRLFTDHLKIHERKLKYACSASGCTSRFNTRGNLTSHERRCRRVLIEKLSRPGPSTA</sequence>
<comment type="caution">
    <text evidence="4">The sequence shown here is derived from an EMBL/GenBank/DDBJ whole genome shotgun (WGS) entry which is preliminary data.</text>
</comment>
<dbReference type="Proteomes" id="UP000320762">
    <property type="component" value="Unassembled WGS sequence"/>
</dbReference>
<evidence type="ECO:0000313" key="4">
    <source>
        <dbReference type="EMBL" id="TRM55935.1"/>
    </source>
</evidence>
<protein>
    <recommendedName>
        <fullName evidence="3">C2H2-type domain-containing protein</fullName>
    </recommendedName>
</protein>
<evidence type="ECO:0000313" key="5">
    <source>
        <dbReference type="Proteomes" id="UP000320762"/>
    </source>
</evidence>
<evidence type="ECO:0000259" key="3">
    <source>
        <dbReference type="PROSITE" id="PS50157"/>
    </source>
</evidence>
<name>A0A550BTR6_9AGAR</name>
<accession>A0A550BTR6</accession>
<evidence type="ECO:0000256" key="1">
    <source>
        <dbReference type="PROSITE-ProRule" id="PRU00042"/>
    </source>
</evidence>
<proteinExistence type="predicted"/>
<dbReference type="GO" id="GO:0008270">
    <property type="term" value="F:zinc ion binding"/>
    <property type="evidence" value="ECO:0007669"/>
    <property type="project" value="UniProtKB-KW"/>
</dbReference>
<reference evidence="4 5" key="1">
    <citation type="journal article" date="2019" name="New Phytol.">
        <title>Comparative genomics reveals unique wood-decay strategies and fruiting body development in the Schizophyllaceae.</title>
        <authorList>
            <person name="Almasi E."/>
            <person name="Sahu N."/>
            <person name="Krizsan K."/>
            <person name="Balint B."/>
            <person name="Kovacs G.M."/>
            <person name="Kiss B."/>
            <person name="Cseklye J."/>
            <person name="Drula E."/>
            <person name="Henrissat B."/>
            <person name="Nagy I."/>
            <person name="Chovatia M."/>
            <person name="Adam C."/>
            <person name="LaButti K."/>
            <person name="Lipzen A."/>
            <person name="Riley R."/>
            <person name="Grigoriev I.V."/>
            <person name="Nagy L.G."/>
        </authorList>
    </citation>
    <scope>NUCLEOTIDE SEQUENCE [LARGE SCALE GENOMIC DNA]</scope>
    <source>
        <strain evidence="4 5">NL-1724</strain>
    </source>
</reference>
<dbReference type="EMBL" id="VDMD01000085">
    <property type="protein sequence ID" value="TRM55935.1"/>
    <property type="molecule type" value="Genomic_DNA"/>
</dbReference>
<feature type="compositionally biased region" description="Polar residues" evidence="2">
    <location>
        <begin position="417"/>
        <end position="427"/>
    </location>
</feature>
<keyword evidence="1" id="KW-0479">Metal-binding</keyword>
<dbReference type="InterPro" id="IPR013087">
    <property type="entry name" value="Znf_C2H2_type"/>
</dbReference>
<dbReference type="OrthoDB" id="2691851at2759"/>
<evidence type="ECO:0000256" key="2">
    <source>
        <dbReference type="SAM" id="MobiDB-lite"/>
    </source>
</evidence>
<dbReference type="PROSITE" id="PS50157">
    <property type="entry name" value="ZINC_FINGER_C2H2_2"/>
    <property type="match status" value="1"/>
</dbReference>
<organism evidence="4 5">
    <name type="scientific">Schizophyllum amplum</name>
    <dbReference type="NCBI Taxonomy" id="97359"/>
    <lineage>
        <taxon>Eukaryota</taxon>
        <taxon>Fungi</taxon>
        <taxon>Dikarya</taxon>
        <taxon>Basidiomycota</taxon>
        <taxon>Agaricomycotina</taxon>
        <taxon>Agaricomycetes</taxon>
        <taxon>Agaricomycetidae</taxon>
        <taxon>Agaricales</taxon>
        <taxon>Schizophyllaceae</taxon>
        <taxon>Schizophyllum</taxon>
    </lineage>
</organism>
<feature type="region of interest" description="Disordered" evidence="2">
    <location>
        <begin position="417"/>
        <end position="436"/>
    </location>
</feature>
<gene>
    <name evidence="4" type="ORF">BD626DRAFT_587574</name>
</gene>
<dbReference type="STRING" id="97359.A0A550BTR6"/>
<keyword evidence="1" id="KW-0862">Zinc</keyword>
<keyword evidence="5" id="KW-1185">Reference proteome</keyword>
<keyword evidence="1" id="KW-0863">Zinc-finger</keyword>